<keyword evidence="2 4" id="KW-0547">Nucleotide-binding</keyword>
<feature type="binding site" evidence="4">
    <location>
        <begin position="10"/>
        <end position="14"/>
    </location>
    <ligand>
        <name>ATP</name>
        <dbReference type="ChEBI" id="CHEBI:30616"/>
    </ligand>
</feature>
<keyword evidence="5" id="KW-0436">Ligase</keyword>
<protein>
    <submittedName>
        <fullName evidence="5">5-formyltetrahydrofolate cyclo-ligase</fullName>
    </submittedName>
</protein>
<evidence type="ECO:0000256" key="3">
    <source>
        <dbReference type="ARBA" id="ARBA00022840"/>
    </source>
</evidence>
<dbReference type="InterPro" id="IPR002698">
    <property type="entry name" value="FTHF_cligase"/>
</dbReference>
<evidence type="ECO:0000313" key="6">
    <source>
        <dbReference type="Proteomes" id="UP000628079"/>
    </source>
</evidence>
<accession>A0A8H9FU77</accession>
<organism evidence="5 6">
    <name type="scientific">Knoellia flava</name>
    <dbReference type="NCBI Taxonomy" id="913969"/>
    <lineage>
        <taxon>Bacteria</taxon>
        <taxon>Bacillati</taxon>
        <taxon>Actinomycetota</taxon>
        <taxon>Actinomycetes</taxon>
        <taxon>Micrococcales</taxon>
        <taxon>Intrasporangiaceae</taxon>
        <taxon>Knoellia</taxon>
    </lineage>
</organism>
<reference evidence="5" key="2">
    <citation type="submission" date="2020-09" db="EMBL/GenBank/DDBJ databases">
        <authorList>
            <person name="Sun Q."/>
            <person name="Zhou Y."/>
        </authorList>
    </citation>
    <scope>NUCLEOTIDE SEQUENCE</scope>
    <source>
        <strain evidence="5">CGMCC 1.10749</strain>
    </source>
</reference>
<dbReference type="GO" id="GO:0035999">
    <property type="term" value="P:tetrahydrofolate interconversion"/>
    <property type="evidence" value="ECO:0007669"/>
    <property type="project" value="TreeGrafter"/>
</dbReference>
<comment type="caution">
    <text evidence="5">The sequence shown here is derived from an EMBL/GenBank/DDBJ whole genome shotgun (WGS) entry which is preliminary data.</text>
</comment>
<dbReference type="Pfam" id="PF01812">
    <property type="entry name" value="5-FTHF_cyc-lig"/>
    <property type="match status" value="1"/>
</dbReference>
<sequence length="186" mass="19287">MASTPAAENKTALRPVLLARRREIVADRDRDADAQSLAAHVLVLVTDLGLGPGDTVAAYESMRSEPPLAATIDALSAHGIRVLVPVTLPDNDLDWCDASDPARMPAGPDALSAAGLVLGPGLSADRTGTRLGRGGGSYDRALARKAAGAKVVVVLHPGEVQPDALPHDDHDLPVDGVLTADGIEWF</sequence>
<dbReference type="SUPFAM" id="SSF100950">
    <property type="entry name" value="NagB/RpiA/CoA transferase-like"/>
    <property type="match status" value="1"/>
</dbReference>
<dbReference type="PANTHER" id="PTHR23407">
    <property type="entry name" value="ATPASE INHIBITOR/5-FORMYLTETRAHYDROFOLATE CYCLO-LIGASE"/>
    <property type="match status" value="1"/>
</dbReference>
<dbReference type="Gene3D" id="3.40.50.10420">
    <property type="entry name" value="NagB/RpiA/CoA transferase-like"/>
    <property type="match status" value="1"/>
</dbReference>
<proteinExistence type="inferred from homology"/>
<dbReference type="EMBL" id="BMEA01000002">
    <property type="protein sequence ID" value="GGB82056.1"/>
    <property type="molecule type" value="Genomic_DNA"/>
</dbReference>
<dbReference type="AlphaFoldDB" id="A0A8H9FU77"/>
<reference evidence="5" key="1">
    <citation type="journal article" date="2014" name="Int. J. Syst. Evol. Microbiol.">
        <title>Complete genome sequence of Corynebacterium casei LMG S-19264T (=DSM 44701T), isolated from a smear-ripened cheese.</title>
        <authorList>
            <consortium name="US DOE Joint Genome Institute (JGI-PGF)"/>
            <person name="Walter F."/>
            <person name="Albersmeier A."/>
            <person name="Kalinowski J."/>
            <person name="Ruckert C."/>
        </authorList>
    </citation>
    <scope>NUCLEOTIDE SEQUENCE</scope>
    <source>
        <strain evidence="5">CGMCC 1.10749</strain>
    </source>
</reference>
<dbReference type="GO" id="GO:0030272">
    <property type="term" value="F:5-formyltetrahydrofolate cyclo-ligase activity"/>
    <property type="evidence" value="ECO:0007669"/>
    <property type="project" value="TreeGrafter"/>
</dbReference>
<feature type="binding site" evidence="4">
    <location>
        <begin position="130"/>
        <end position="138"/>
    </location>
    <ligand>
        <name>ATP</name>
        <dbReference type="ChEBI" id="CHEBI:30616"/>
    </ligand>
</feature>
<keyword evidence="3 4" id="KW-0067">ATP-binding</keyword>
<dbReference type="RefSeq" id="WP_035948730.1">
    <property type="nucleotide sequence ID" value="NZ_BMEA01000002.1"/>
</dbReference>
<dbReference type="Proteomes" id="UP000628079">
    <property type="component" value="Unassembled WGS sequence"/>
</dbReference>
<dbReference type="PIRSF" id="PIRSF006806">
    <property type="entry name" value="FTHF_cligase"/>
    <property type="match status" value="1"/>
</dbReference>
<dbReference type="PANTHER" id="PTHR23407:SF1">
    <property type="entry name" value="5-FORMYLTETRAHYDROFOLATE CYCLO-LIGASE"/>
    <property type="match status" value="1"/>
</dbReference>
<evidence type="ECO:0000256" key="1">
    <source>
        <dbReference type="ARBA" id="ARBA00010638"/>
    </source>
</evidence>
<evidence type="ECO:0000313" key="5">
    <source>
        <dbReference type="EMBL" id="GGB82056.1"/>
    </source>
</evidence>
<comment type="similarity">
    <text evidence="1">Belongs to the 5-formyltetrahydrofolate cyclo-ligase family.</text>
</comment>
<feature type="binding site" evidence="4">
    <location>
        <position position="60"/>
    </location>
    <ligand>
        <name>substrate</name>
    </ligand>
</feature>
<evidence type="ECO:0000256" key="2">
    <source>
        <dbReference type="ARBA" id="ARBA00022741"/>
    </source>
</evidence>
<dbReference type="GO" id="GO:0009396">
    <property type="term" value="P:folic acid-containing compound biosynthetic process"/>
    <property type="evidence" value="ECO:0007669"/>
    <property type="project" value="TreeGrafter"/>
</dbReference>
<name>A0A8H9FU77_9MICO</name>
<feature type="binding site" evidence="4">
    <location>
        <position position="65"/>
    </location>
    <ligand>
        <name>substrate</name>
    </ligand>
</feature>
<evidence type="ECO:0000256" key="4">
    <source>
        <dbReference type="PIRSR" id="PIRSR006806-1"/>
    </source>
</evidence>
<dbReference type="InterPro" id="IPR037171">
    <property type="entry name" value="NagB/RpiA_transferase-like"/>
</dbReference>
<dbReference type="GO" id="GO:0005524">
    <property type="term" value="F:ATP binding"/>
    <property type="evidence" value="ECO:0007669"/>
    <property type="project" value="UniProtKB-KW"/>
</dbReference>
<gene>
    <name evidence="5" type="ORF">GCM10011314_22080</name>
</gene>
<dbReference type="InterPro" id="IPR024185">
    <property type="entry name" value="FTHF_cligase-like_sf"/>
</dbReference>